<organism evidence="2 3">
    <name type="scientific">Chryseobacterium shigense</name>
    <dbReference type="NCBI Taxonomy" id="297244"/>
    <lineage>
        <taxon>Bacteria</taxon>
        <taxon>Pseudomonadati</taxon>
        <taxon>Bacteroidota</taxon>
        <taxon>Flavobacteriia</taxon>
        <taxon>Flavobacteriales</taxon>
        <taxon>Weeksellaceae</taxon>
        <taxon>Chryseobacterium group</taxon>
        <taxon>Chryseobacterium</taxon>
    </lineage>
</organism>
<feature type="signal peptide" evidence="1">
    <location>
        <begin position="1"/>
        <end position="18"/>
    </location>
</feature>
<reference evidence="3" key="1">
    <citation type="submission" date="2017-01" db="EMBL/GenBank/DDBJ databases">
        <authorList>
            <person name="Varghese N."/>
            <person name="Submissions S."/>
        </authorList>
    </citation>
    <scope>NUCLEOTIDE SEQUENCE [LARGE SCALE GENOMIC DNA]</scope>
    <source>
        <strain evidence="3">DSM 17126</strain>
    </source>
</reference>
<evidence type="ECO:0000256" key="1">
    <source>
        <dbReference type="SAM" id="SignalP"/>
    </source>
</evidence>
<dbReference type="AlphaFoldDB" id="A0A1N7IAB6"/>
<feature type="chain" id="PRO_5013224297" evidence="1">
    <location>
        <begin position="19"/>
        <end position="113"/>
    </location>
</feature>
<evidence type="ECO:0000313" key="3">
    <source>
        <dbReference type="Proteomes" id="UP000186373"/>
    </source>
</evidence>
<dbReference type="EMBL" id="FTNY01000002">
    <property type="protein sequence ID" value="SIS34018.1"/>
    <property type="molecule type" value="Genomic_DNA"/>
</dbReference>
<proteinExistence type="predicted"/>
<protein>
    <submittedName>
        <fullName evidence="2">Uncharacterized protein</fullName>
    </submittedName>
</protein>
<evidence type="ECO:0000313" key="2">
    <source>
        <dbReference type="EMBL" id="SIS34018.1"/>
    </source>
</evidence>
<dbReference type="Proteomes" id="UP000186373">
    <property type="component" value="Unassembled WGS sequence"/>
</dbReference>
<accession>A0A1N7IAB6</accession>
<sequence length="113" mass="12396">MKKTIVIIGILAVQFISAQLYTSASVVNPTSTPASNNIGIRTQEPYSNLEIASKNGGKMTMSTGGWSVSSANPKYPTLELAEYLNNPKVRMADTEKYGYTNASKFSILFHDQW</sequence>
<keyword evidence="1" id="KW-0732">Signal</keyword>
<gene>
    <name evidence="2" type="ORF">SAMN05421639_102817</name>
</gene>
<dbReference type="RefSeq" id="WP_076506662.1">
    <property type="nucleotide sequence ID" value="NZ_FTNY01000002.1"/>
</dbReference>
<name>A0A1N7IAB6_9FLAO</name>
<keyword evidence="3" id="KW-1185">Reference proteome</keyword>